<reference evidence="1 2" key="1">
    <citation type="submission" date="2019-06" db="EMBL/GenBank/DDBJ databases">
        <title>Flavobacterium sp. MaA-Y11 from geoumgang.</title>
        <authorList>
            <person name="Jeong S."/>
        </authorList>
    </citation>
    <scope>NUCLEOTIDE SEQUENCE [LARGE SCALE GENOMIC DNA]</scope>
    <source>
        <strain evidence="1 2">MaA-Y11</strain>
    </source>
</reference>
<organism evidence="1 2">
    <name type="scientific">Flavobacterium microcysteis</name>
    <dbReference type="NCBI Taxonomy" id="2596891"/>
    <lineage>
        <taxon>Bacteria</taxon>
        <taxon>Pseudomonadati</taxon>
        <taxon>Bacteroidota</taxon>
        <taxon>Flavobacteriia</taxon>
        <taxon>Flavobacteriales</taxon>
        <taxon>Flavobacteriaceae</taxon>
        <taxon>Flavobacterium</taxon>
    </lineage>
</organism>
<dbReference type="OrthoDB" id="10009844at2"/>
<sequence>MDIGKITELSLLENPSIRSVDFEHQNYFSRNDMDKAFMGSFRHIESVPLPLLSPNGTREIVSCISWHNISQHITFLAGKSEFEQRINTVLNFNPKKR</sequence>
<keyword evidence="2" id="KW-1185">Reference proteome</keyword>
<gene>
    <name evidence="1" type="ORF">FJA49_16245</name>
</gene>
<dbReference type="Proteomes" id="UP000319175">
    <property type="component" value="Unassembled WGS sequence"/>
</dbReference>
<accession>A0A501Q150</accession>
<comment type="caution">
    <text evidence="1">The sequence shown here is derived from an EMBL/GenBank/DDBJ whole genome shotgun (WGS) entry which is preliminary data.</text>
</comment>
<evidence type="ECO:0000313" key="1">
    <source>
        <dbReference type="EMBL" id="TPD65736.1"/>
    </source>
</evidence>
<protein>
    <submittedName>
        <fullName evidence="1">Uncharacterized protein</fullName>
    </submittedName>
</protein>
<name>A0A501Q150_9FLAO</name>
<reference evidence="1 2" key="2">
    <citation type="submission" date="2019-06" db="EMBL/GenBank/DDBJ databases">
        <authorList>
            <person name="Seo Y."/>
        </authorList>
    </citation>
    <scope>NUCLEOTIDE SEQUENCE [LARGE SCALE GENOMIC DNA]</scope>
    <source>
        <strain evidence="1 2">MaA-Y11</strain>
    </source>
</reference>
<evidence type="ECO:0000313" key="2">
    <source>
        <dbReference type="Proteomes" id="UP000319175"/>
    </source>
</evidence>
<proteinExistence type="predicted"/>
<dbReference type="EMBL" id="VFJE01000056">
    <property type="protein sequence ID" value="TPD65736.1"/>
    <property type="molecule type" value="Genomic_DNA"/>
</dbReference>
<dbReference type="AlphaFoldDB" id="A0A501Q150"/>
<dbReference type="RefSeq" id="WP_140002182.1">
    <property type="nucleotide sequence ID" value="NZ_VFJE01000056.1"/>
</dbReference>